<dbReference type="Proteomes" id="UP000266673">
    <property type="component" value="Unassembled WGS sequence"/>
</dbReference>
<dbReference type="GO" id="GO:0005506">
    <property type="term" value="F:iron ion binding"/>
    <property type="evidence" value="ECO:0007669"/>
    <property type="project" value="InterPro"/>
</dbReference>
<evidence type="ECO:0008006" key="4">
    <source>
        <dbReference type="Google" id="ProtNLM"/>
    </source>
</evidence>
<feature type="transmembrane region" description="Helical" evidence="1">
    <location>
        <begin position="12"/>
        <end position="31"/>
    </location>
</feature>
<gene>
    <name evidence="2" type="ORF">C2G38_2193857</name>
</gene>
<dbReference type="SUPFAM" id="SSF48264">
    <property type="entry name" value="Cytochrome P450"/>
    <property type="match status" value="1"/>
</dbReference>
<dbReference type="EMBL" id="QKWP01000789">
    <property type="protein sequence ID" value="RIB14875.1"/>
    <property type="molecule type" value="Genomic_DNA"/>
</dbReference>
<comment type="caution">
    <text evidence="2">The sequence shown here is derived from an EMBL/GenBank/DDBJ whole genome shotgun (WGS) entry which is preliminary data.</text>
</comment>
<keyword evidence="1" id="KW-0812">Transmembrane</keyword>
<dbReference type="AlphaFoldDB" id="A0A397UXI9"/>
<keyword evidence="1" id="KW-1133">Transmembrane helix</keyword>
<keyword evidence="3" id="KW-1185">Reference proteome</keyword>
<dbReference type="GO" id="GO:0004497">
    <property type="term" value="F:monooxygenase activity"/>
    <property type="evidence" value="ECO:0007669"/>
    <property type="project" value="InterPro"/>
</dbReference>
<evidence type="ECO:0000313" key="3">
    <source>
        <dbReference type="Proteomes" id="UP000266673"/>
    </source>
</evidence>
<sequence>MYFRIIESFNITECLFIALLTFLFYFFRFYYNYFTRPSPLPGPLPLPFELENFFFDGDFKRLTADLHQKYGDICEFRLGGFRRIVISKTDYFENLLSASKNLVLFANLKINQQWILVEILDEDCFLIIDTGVHLKHLIHFMIIGLISIVITGERGCSMASYYHTFTNHKFKLGNCHFDDPKSYNSDKFSRAFITYNKVLIFFNIVHPFLRRYVPYLRIKLCHSKKW</sequence>
<organism evidence="2 3">
    <name type="scientific">Gigaspora rosea</name>
    <dbReference type="NCBI Taxonomy" id="44941"/>
    <lineage>
        <taxon>Eukaryota</taxon>
        <taxon>Fungi</taxon>
        <taxon>Fungi incertae sedis</taxon>
        <taxon>Mucoromycota</taxon>
        <taxon>Glomeromycotina</taxon>
        <taxon>Glomeromycetes</taxon>
        <taxon>Diversisporales</taxon>
        <taxon>Gigasporaceae</taxon>
        <taxon>Gigaspora</taxon>
    </lineage>
</organism>
<evidence type="ECO:0000313" key="2">
    <source>
        <dbReference type="EMBL" id="RIB14875.1"/>
    </source>
</evidence>
<evidence type="ECO:0000256" key="1">
    <source>
        <dbReference type="SAM" id="Phobius"/>
    </source>
</evidence>
<reference evidence="2 3" key="1">
    <citation type="submission" date="2018-06" db="EMBL/GenBank/DDBJ databases">
        <title>Comparative genomics reveals the genomic features of Rhizophagus irregularis, R. cerebriforme, R. diaphanum and Gigaspora rosea, and their symbiotic lifestyle signature.</title>
        <authorList>
            <person name="Morin E."/>
            <person name="San Clemente H."/>
            <person name="Chen E.C.H."/>
            <person name="De La Providencia I."/>
            <person name="Hainaut M."/>
            <person name="Kuo A."/>
            <person name="Kohler A."/>
            <person name="Murat C."/>
            <person name="Tang N."/>
            <person name="Roy S."/>
            <person name="Loubradou J."/>
            <person name="Henrissat B."/>
            <person name="Grigoriev I.V."/>
            <person name="Corradi N."/>
            <person name="Roux C."/>
            <person name="Martin F.M."/>
        </authorList>
    </citation>
    <scope>NUCLEOTIDE SEQUENCE [LARGE SCALE GENOMIC DNA]</scope>
    <source>
        <strain evidence="2 3">DAOM 194757</strain>
    </source>
</reference>
<proteinExistence type="predicted"/>
<name>A0A397UXI9_9GLOM</name>
<dbReference type="InterPro" id="IPR036396">
    <property type="entry name" value="Cyt_P450_sf"/>
</dbReference>
<dbReference type="GO" id="GO:0020037">
    <property type="term" value="F:heme binding"/>
    <property type="evidence" value="ECO:0007669"/>
    <property type="project" value="InterPro"/>
</dbReference>
<keyword evidence="1" id="KW-0472">Membrane</keyword>
<dbReference type="GO" id="GO:0016705">
    <property type="term" value="F:oxidoreductase activity, acting on paired donors, with incorporation or reduction of molecular oxygen"/>
    <property type="evidence" value="ECO:0007669"/>
    <property type="project" value="InterPro"/>
</dbReference>
<accession>A0A397UXI9</accession>
<dbReference type="OrthoDB" id="2485224at2759"/>
<protein>
    <recommendedName>
        <fullName evidence="4">Cytochrome P450</fullName>
    </recommendedName>
</protein>
<dbReference type="Gene3D" id="1.10.630.10">
    <property type="entry name" value="Cytochrome P450"/>
    <property type="match status" value="1"/>
</dbReference>